<dbReference type="EMBL" id="LCRO01000007">
    <property type="protein sequence ID" value="KKW35498.1"/>
    <property type="molecule type" value="Genomic_DNA"/>
</dbReference>
<protein>
    <submittedName>
        <fullName evidence="4">Glycosidase-related protein</fullName>
    </submittedName>
</protein>
<dbReference type="AlphaFoldDB" id="A0A0G1XWB6"/>
<dbReference type="GO" id="GO:0016757">
    <property type="term" value="F:glycosyltransferase activity"/>
    <property type="evidence" value="ECO:0007669"/>
    <property type="project" value="UniProtKB-KW"/>
</dbReference>
<evidence type="ECO:0000256" key="2">
    <source>
        <dbReference type="ARBA" id="ARBA00022679"/>
    </source>
</evidence>
<dbReference type="CDD" id="cd18614">
    <property type="entry name" value="GH130"/>
    <property type="match status" value="1"/>
</dbReference>
<keyword evidence="4" id="KW-0326">Glycosidase</keyword>
<dbReference type="Gene3D" id="2.115.10.20">
    <property type="entry name" value="Glycosyl hydrolase domain, family 43"/>
    <property type="match status" value="2"/>
</dbReference>
<evidence type="ECO:0000256" key="3">
    <source>
        <dbReference type="ARBA" id="ARBA00024356"/>
    </source>
</evidence>
<comment type="similarity">
    <text evidence="3">Belongs to the glycosyl hydrolase 130 family.</text>
</comment>
<evidence type="ECO:0000313" key="5">
    <source>
        <dbReference type="Proteomes" id="UP000034740"/>
    </source>
</evidence>
<dbReference type="PANTHER" id="PTHR34106:SF5">
    <property type="entry name" value="GLYCOSIDASE"/>
    <property type="match status" value="1"/>
</dbReference>
<evidence type="ECO:0000313" key="4">
    <source>
        <dbReference type="EMBL" id="KKW35498.1"/>
    </source>
</evidence>
<evidence type="ECO:0000256" key="1">
    <source>
        <dbReference type="ARBA" id="ARBA00022676"/>
    </source>
</evidence>
<reference evidence="4 5" key="1">
    <citation type="journal article" date="2015" name="Nature">
        <title>rRNA introns, odd ribosomes, and small enigmatic genomes across a large radiation of phyla.</title>
        <authorList>
            <person name="Brown C.T."/>
            <person name="Hug L.A."/>
            <person name="Thomas B.C."/>
            <person name="Sharon I."/>
            <person name="Castelle C.J."/>
            <person name="Singh A."/>
            <person name="Wilkins M.J."/>
            <person name="Williams K.H."/>
            <person name="Banfield J.F."/>
        </authorList>
    </citation>
    <scope>NUCLEOTIDE SEQUENCE [LARGE SCALE GENOMIC DNA]</scope>
</reference>
<dbReference type="Proteomes" id="UP000034740">
    <property type="component" value="Unassembled WGS sequence"/>
</dbReference>
<dbReference type="PANTHER" id="PTHR34106">
    <property type="entry name" value="GLYCOSIDASE"/>
    <property type="match status" value="1"/>
</dbReference>
<dbReference type="Pfam" id="PF04041">
    <property type="entry name" value="Glyco_hydro_130"/>
    <property type="match status" value="2"/>
</dbReference>
<dbReference type="InterPro" id="IPR007184">
    <property type="entry name" value="Mannoside_phosphorylase"/>
</dbReference>
<gene>
    <name evidence="4" type="ORF">UY83_C0007G0022</name>
</gene>
<keyword evidence="1" id="KW-0328">Glycosyltransferase</keyword>
<comment type="caution">
    <text evidence="4">The sequence shown here is derived from an EMBL/GenBank/DDBJ whole genome shotgun (WGS) entry which is preliminary data.</text>
</comment>
<dbReference type="SUPFAM" id="SSF75005">
    <property type="entry name" value="Arabinanase/levansucrase/invertase"/>
    <property type="match status" value="2"/>
</dbReference>
<sequence length="640" mass="71822">MYVVRRSEHNPLIAPADERHWEARGTFNPSPIKKGTITHLLYRAQGRPDALMTPAGISTIGKALSLDGEHFQSRRQFIVPTEPWDKYGCEDPRVTFFEGKYYIFYTALGGMPFGPQNIKVACAVSKDLETIESKHLITSFNAKAAALFPERVNGKITFILTAHTDEPPARIAIAQCDRIEELWDLSFWEKWHSEISEHSINPLRFEHDHVEVGSVPLKTPEGWLLFYSYIHNYFGGGERVFGIEALLLDLKEPRQIVGRTKGPIIVPQEIYERYGAVPNIVFPSGATLDKNGRIDLYYGAADTVCAKASLNLRDLLSAMIPERRVDLACRAKENPILGPIGGHKWESKAVFNAAAVDIDGEIHLLYRAQGEDNTSVLGYASSRNGIKINYRHNEPAYIPREEFELQKVPGASSGCEDPRLTRIGNTLYLCYTAFDGKNPWRAALTSISIKDFVARRFDKWERPVLITPDLVQDKDACLFPEKISGQYMLLHRIDPQLCADYLDVLDFKKSRVSRCIEIMGPRPAMWDSRKIGIAGPPIKTKKGWLMIYHGVSKTGTYRLGAALLDLKNPSLIVSRSVDTILEPTEEYERVGQVRNAVFSCGAVLRGDKLLIYYGAADTVVAVAAVSLKKLMDILLPENLQ</sequence>
<keyword evidence="4" id="KW-0378">Hydrolase</keyword>
<accession>A0A0G1XWB6</accession>
<organism evidence="4 5">
    <name type="scientific">Candidatus Adlerbacteria bacterium GW2011_GWA1_54_10</name>
    <dbReference type="NCBI Taxonomy" id="1618605"/>
    <lineage>
        <taxon>Bacteria</taxon>
        <taxon>Candidatus Adleribacteriota</taxon>
    </lineage>
</organism>
<dbReference type="InterPro" id="IPR023296">
    <property type="entry name" value="Glyco_hydro_beta-prop_sf"/>
</dbReference>
<keyword evidence="2" id="KW-0808">Transferase</keyword>
<proteinExistence type="inferred from homology"/>
<name>A0A0G1XWB6_9BACT</name>
<dbReference type="GO" id="GO:0016798">
    <property type="term" value="F:hydrolase activity, acting on glycosyl bonds"/>
    <property type="evidence" value="ECO:0007669"/>
    <property type="project" value="UniProtKB-KW"/>
</dbReference>
<dbReference type="CDD" id="cd18611">
    <property type="entry name" value="GH130"/>
    <property type="match status" value="1"/>
</dbReference>
<dbReference type="PATRIC" id="fig|1618605.3.peg.513"/>